<dbReference type="GO" id="GO:0046872">
    <property type="term" value="F:metal ion binding"/>
    <property type="evidence" value="ECO:0007669"/>
    <property type="project" value="UniProtKB-KW"/>
</dbReference>
<evidence type="ECO:0000313" key="11">
    <source>
        <dbReference type="Proteomes" id="UP000255515"/>
    </source>
</evidence>
<keyword evidence="2 9" id="KW-0808">Transferase</keyword>
<organism evidence="9 11">
    <name type="scientific">Bergeyella zoohelcum</name>
    <dbReference type="NCBI Taxonomy" id="1015"/>
    <lineage>
        <taxon>Bacteria</taxon>
        <taxon>Pseudomonadati</taxon>
        <taxon>Bacteroidota</taxon>
        <taxon>Flavobacteriia</taxon>
        <taxon>Flavobacteriales</taxon>
        <taxon>Weeksellaceae</taxon>
        <taxon>Bergeyella</taxon>
    </lineage>
</organism>
<dbReference type="GO" id="GO:0016779">
    <property type="term" value="F:nucleotidyltransferase activity"/>
    <property type="evidence" value="ECO:0007669"/>
    <property type="project" value="UniProtKB-KW"/>
</dbReference>
<dbReference type="InterPro" id="IPR043519">
    <property type="entry name" value="NT_sf"/>
</dbReference>
<dbReference type="AlphaFoldDB" id="A0A380ZW74"/>
<dbReference type="Gene3D" id="3.30.460.10">
    <property type="entry name" value="Beta Polymerase, domain 2"/>
    <property type="match status" value="1"/>
</dbReference>
<dbReference type="Pfam" id="PF18765">
    <property type="entry name" value="Polbeta"/>
    <property type="match status" value="1"/>
</dbReference>
<name>A0A380ZW74_9FLAO</name>
<comment type="cofactor">
    <cofactor evidence="1">
        <name>Mg(2+)</name>
        <dbReference type="ChEBI" id="CHEBI:18420"/>
    </cofactor>
</comment>
<dbReference type="Proteomes" id="UP000255515">
    <property type="component" value="Unassembled WGS sequence"/>
</dbReference>
<evidence type="ECO:0000313" key="9">
    <source>
        <dbReference type="EMBL" id="SUV53006.1"/>
    </source>
</evidence>
<dbReference type="RefSeq" id="WP_002687751.1">
    <property type="nucleotide sequence ID" value="NZ_UFTJ01000003.1"/>
</dbReference>
<dbReference type="EMBL" id="UYIV01000001">
    <property type="protein sequence ID" value="VDH02961.1"/>
    <property type="molecule type" value="Genomic_DNA"/>
</dbReference>
<dbReference type="InterPro" id="IPR052038">
    <property type="entry name" value="Type-VII_TA_antitoxin"/>
</dbReference>
<evidence type="ECO:0000313" key="12">
    <source>
        <dbReference type="Proteomes" id="UP000270205"/>
    </source>
</evidence>
<evidence type="ECO:0000256" key="6">
    <source>
        <dbReference type="ARBA" id="ARBA00022840"/>
    </source>
</evidence>
<gene>
    <name evidence="9" type="ORF">NCTC11661_02153</name>
    <name evidence="10" type="ORF">NCTC12929_00339</name>
</gene>
<protein>
    <submittedName>
        <fullName evidence="9">Predicted nucleotidyltransferases</fullName>
    </submittedName>
</protein>
<feature type="domain" description="Polymerase beta nucleotidyltransferase" evidence="8">
    <location>
        <begin position="9"/>
        <end position="96"/>
    </location>
</feature>
<evidence type="ECO:0000256" key="2">
    <source>
        <dbReference type="ARBA" id="ARBA00022679"/>
    </source>
</evidence>
<sequence length="97" mass="11629">MKLTPIEIEKIQNFFKDKPVKKVYLFGSFARGDADINSDVDLLIDWDYSHHIGLEYIQWWMDMKELLNREVDFVSLKYLSPLIQDYVHKDKTLIYEA</sequence>
<reference evidence="9 11" key="1">
    <citation type="submission" date="2018-06" db="EMBL/GenBank/DDBJ databases">
        <authorList>
            <consortium name="Pathogen Informatics"/>
            <person name="Doyle S."/>
        </authorList>
    </citation>
    <scope>NUCLEOTIDE SEQUENCE [LARGE SCALE GENOMIC DNA]</scope>
    <source>
        <strain evidence="9 11">NCTC11661</strain>
    </source>
</reference>
<proteinExistence type="predicted"/>
<dbReference type="PANTHER" id="PTHR33571:SF14">
    <property type="entry name" value="PROTEIN ADENYLYLTRANSFERASE MJ0435-RELATED"/>
    <property type="match status" value="1"/>
</dbReference>
<evidence type="ECO:0000259" key="8">
    <source>
        <dbReference type="Pfam" id="PF18765"/>
    </source>
</evidence>
<dbReference type="EMBL" id="UFTJ01000003">
    <property type="protein sequence ID" value="SUV53006.1"/>
    <property type="molecule type" value="Genomic_DNA"/>
</dbReference>
<evidence type="ECO:0000256" key="4">
    <source>
        <dbReference type="ARBA" id="ARBA00022723"/>
    </source>
</evidence>
<keyword evidence="5" id="KW-0547">Nucleotide-binding</keyword>
<keyword evidence="7" id="KW-0460">Magnesium</keyword>
<evidence type="ECO:0000256" key="1">
    <source>
        <dbReference type="ARBA" id="ARBA00001946"/>
    </source>
</evidence>
<evidence type="ECO:0000256" key="5">
    <source>
        <dbReference type="ARBA" id="ARBA00022741"/>
    </source>
</evidence>
<dbReference type="PANTHER" id="PTHR33571">
    <property type="entry name" value="SSL8005 PROTEIN"/>
    <property type="match status" value="1"/>
</dbReference>
<dbReference type="Proteomes" id="UP000270205">
    <property type="component" value="Unassembled WGS sequence"/>
</dbReference>
<evidence type="ECO:0000256" key="3">
    <source>
        <dbReference type="ARBA" id="ARBA00022695"/>
    </source>
</evidence>
<evidence type="ECO:0000313" key="10">
    <source>
        <dbReference type="EMBL" id="VDH02961.1"/>
    </source>
</evidence>
<dbReference type="GO" id="GO:0005524">
    <property type="term" value="F:ATP binding"/>
    <property type="evidence" value="ECO:0007669"/>
    <property type="project" value="UniProtKB-KW"/>
</dbReference>
<dbReference type="SUPFAM" id="SSF81301">
    <property type="entry name" value="Nucleotidyltransferase"/>
    <property type="match status" value="1"/>
</dbReference>
<reference evidence="10 12" key="2">
    <citation type="submission" date="2018-11" db="EMBL/GenBank/DDBJ databases">
        <authorList>
            <consortium name="Pathogen Informatics"/>
        </authorList>
    </citation>
    <scope>NUCLEOTIDE SEQUENCE [LARGE SCALE GENOMIC DNA]</scope>
    <source>
        <strain evidence="10 12">NCTC12929</strain>
    </source>
</reference>
<accession>A0A380ZW74</accession>
<keyword evidence="6" id="KW-0067">ATP-binding</keyword>
<evidence type="ECO:0000256" key="7">
    <source>
        <dbReference type="ARBA" id="ARBA00022842"/>
    </source>
</evidence>
<dbReference type="CDD" id="cd05403">
    <property type="entry name" value="NT_KNTase_like"/>
    <property type="match status" value="1"/>
</dbReference>
<dbReference type="InterPro" id="IPR041633">
    <property type="entry name" value="Polbeta"/>
</dbReference>
<keyword evidence="3" id="KW-0548">Nucleotidyltransferase</keyword>
<keyword evidence="4" id="KW-0479">Metal-binding</keyword>